<dbReference type="InterPro" id="IPR054126">
    <property type="entry name" value="CprB_TetR_C"/>
</dbReference>
<dbReference type="InterPro" id="IPR047923">
    <property type="entry name" value="ArpA-like"/>
</dbReference>
<dbReference type="NCBIfam" id="NF041196">
    <property type="entry name" value="ScbR_bind_reg"/>
    <property type="match status" value="1"/>
</dbReference>
<dbReference type="PANTHER" id="PTHR47506:SF6">
    <property type="entry name" value="HTH-TYPE TRANSCRIPTIONAL REPRESSOR NEMR"/>
    <property type="match status" value="1"/>
</dbReference>
<evidence type="ECO:0000313" key="6">
    <source>
        <dbReference type="EMBL" id="GAA4267894.1"/>
    </source>
</evidence>
<keyword evidence="7" id="KW-1185">Reference proteome</keyword>
<dbReference type="PROSITE" id="PS01081">
    <property type="entry name" value="HTH_TETR_1"/>
    <property type="match status" value="1"/>
</dbReference>
<dbReference type="InterPro" id="IPR036271">
    <property type="entry name" value="Tet_transcr_reg_TetR-rel_C_sf"/>
</dbReference>
<organism evidence="6 7">
    <name type="scientific">Frondihabitans peucedani</name>
    <dbReference type="NCBI Taxonomy" id="598626"/>
    <lineage>
        <taxon>Bacteria</taxon>
        <taxon>Bacillati</taxon>
        <taxon>Actinomycetota</taxon>
        <taxon>Actinomycetes</taxon>
        <taxon>Micrococcales</taxon>
        <taxon>Microbacteriaceae</taxon>
        <taxon>Frondihabitans</taxon>
    </lineage>
</organism>
<dbReference type="InterPro" id="IPR009057">
    <property type="entry name" value="Homeodomain-like_sf"/>
</dbReference>
<accession>A0ABP8E6W5</accession>
<dbReference type="RefSeq" id="WP_344798626.1">
    <property type="nucleotide sequence ID" value="NZ_BAABAU010000012.1"/>
</dbReference>
<gene>
    <name evidence="6" type="primary">cprB</name>
    <name evidence="6" type="ORF">GCM10022256_35060</name>
</gene>
<reference evidence="7" key="1">
    <citation type="journal article" date="2019" name="Int. J. Syst. Evol. Microbiol.">
        <title>The Global Catalogue of Microorganisms (GCM) 10K type strain sequencing project: providing services to taxonomists for standard genome sequencing and annotation.</title>
        <authorList>
            <consortium name="The Broad Institute Genomics Platform"/>
            <consortium name="The Broad Institute Genome Sequencing Center for Infectious Disease"/>
            <person name="Wu L."/>
            <person name="Ma J."/>
        </authorList>
    </citation>
    <scope>NUCLEOTIDE SEQUENCE [LARGE SCALE GENOMIC DNA]</scope>
    <source>
        <strain evidence="7">JCM 17442</strain>
    </source>
</reference>
<dbReference type="InterPro" id="IPR023772">
    <property type="entry name" value="DNA-bd_HTH_TetR-type_CS"/>
</dbReference>
<keyword evidence="3" id="KW-0804">Transcription</keyword>
<dbReference type="PRINTS" id="PR00455">
    <property type="entry name" value="HTHTETR"/>
</dbReference>
<evidence type="ECO:0000256" key="2">
    <source>
        <dbReference type="ARBA" id="ARBA00023125"/>
    </source>
</evidence>
<dbReference type="PANTHER" id="PTHR47506">
    <property type="entry name" value="TRANSCRIPTIONAL REGULATORY PROTEIN"/>
    <property type="match status" value="1"/>
</dbReference>
<evidence type="ECO:0000259" key="5">
    <source>
        <dbReference type="PROSITE" id="PS50977"/>
    </source>
</evidence>
<protein>
    <submittedName>
        <fullName evidence="6">Transcriptional regulator CprB</fullName>
    </submittedName>
</protein>
<dbReference type="SUPFAM" id="SSF48498">
    <property type="entry name" value="Tetracyclin repressor-like, C-terminal domain"/>
    <property type="match status" value="1"/>
</dbReference>
<sequence>MPQQERAHATRASIIVGAAAVFNVKGFVSASLDLIADEAGVTRGALYFHFRSKDDLANAVIAEQHRISRQYAEQALSAAGSAFEGMIRMCDGLAHQLVSEVVVSAGIRLTTDGSASILSATDPYEDWMRTFENLTSMARDEGDFLETVDPERVAKFIIPAYTGVQLVSDTLHGRADLFERVRDMWELLIPGLVRPDRIDANRRHLELIKR</sequence>
<evidence type="ECO:0000256" key="1">
    <source>
        <dbReference type="ARBA" id="ARBA00023015"/>
    </source>
</evidence>
<dbReference type="Pfam" id="PF00440">
    <property type="entry name" value="TetR_N"/>
    <property type="match status" value="1"/>
</dbReference>
<dbReference type="Gene3D" id="1.10.357.10">
    <property type="entry name" value="Tetracycline Repressor, domain 2"/>
    <property type="match status" value="1"/>
</dbReference>
<keyword evidence="2 4" id="KW-0238">DNA-binding</keyword>
<dbReference type="Proteomes" id="UP001501594">
    <property type="component" value="Unassembled WGS sequence"/>
</dbReference>
<dbReference type="Pfam" id="PF21935">
    <property type="entry name" value="TetR_C_45"/>
    <property type="match status" value="1"/>
</dbReference>
<dbReference type="PROSITE" id="PS50977">
    <property type="entry name" value="HTH_TETR_2"/>
    <property type="match status" value="1"/>
</dbReference>
<evidence type="ECO:0000313" key="7">
    <source>
        <dbReference type="Proteomes" id="UP001501594"/>
    </source>
</evidence>
<keyword evidence="1" id="KW-0805">Transcription regulation</keyword>
<comment type="caution">
    <text evidence="6">The sequence shown here is derived from an EMBL/GenBank/DDBJ whole genome shotgun (WGS) entry which is preliminary data.</text>
</comment>
<dbReference type="InterPro" id="IPR001647">
    <property type="entry name" value="HTH_TetR"/>
</dbReference>
<evidence type="ECO:0000256" key="3">
    <source>
        <dbReference type="ARBA" id="ARBA00023163"/>
    </source>
</evidence>
<dbReference type="SUPFAM" id="SSF46689">
    <property type="entry name" value="Homeodomain-like"/>
    <property type="match status" value="1"/>
</dbReference>
<dbReference type="EMBL" id="BAABAU010000012">
    <property type="protein sequence ID" value="GAA4267894.1"/>
    <property type="molecule type" value="Genomic_DNA"/>
</dbReference>
<evidence type="ECO:0000256" key="4">
    <source>
        <dbReference type="PROSITE-ProRule" id="PRU00335"/>
    </source>
</evidence>
<feature type="domain" description="HTH tetR-type" evidence="5">
    <location>
        <begin position="8"/>
        <end position="68"/>
    </location>
</feature>
<name>A0ABP8E6W5_9MICO</name>
<proteinExistence type="predicted"/>
<feature type="DNA-binding region" description="H-T-H motif" evidence="4">
    <location>
        <begin position="31"/>
        <end position="50"/>
    </location>
</feature>